<organism evidence="2 3">
    <name type="scientific">Roseobacter sinensis</name>
    <dbReference type="NCBI Taxonomy" id="2931391"/>
    <lineage>
        <taxon>Bacteria</taxon>
        <taxon>Pseudomonadati</taxon>
        <taxon>Pseudomonadota</taxon>
        <taxon>Alphaproteobacteria</taxon>
        <taxon>Rhodobacterales</taxon>
        <taxon>Roseobacteraceae</taxon>
        <taxon>Roseobacter</taxon>
    </lineage>
</organism>
<dbReference type="PANTHER" id="PTHR45947:SF3">
    <property type="entry name" value="SULFOQUINOVOSYL TRANSFERASE SQD2"/>
    <property type="match status" value="1"/>
</dbReference>
<evidence type="ECO:0000313" key="2">
    <source>
        <dbReference type="EMBL" id="MCV3273341.1"/>
    </source>
</evidence>
<dbReference type="EMBL" id="JALIEB010000014">
    <property type="protein sequence ID" value="MCV3273341.1"/>
    <property type="molecule type" value="Genomic_DNA"/>
</dbReference>
<proteinExistence type="predicted"/>
<sequence length="360" mass="39151">MLRAFLARGAEVTLISPRMDEAPPEDLQNVIRQPLPRPEGAPDARATQQISLNRQVTQALEALGPFDLIYERHALFACAAMDYARTRQIPSVLEVNAPLIDEQTRHRSLARLDDAILLACRSFVSASHIVAVSPEVAAYAEGLGADVARIQVEPNAVNPARFPEAARFEGPFRVGFLGTLKPWHDVALILEAFALLRQGVSDAELLIVGDGPERSNLMRQAEATGVSAAVRFTGAVPPEEVPDWLARMHVGLATYRGDDPFYFSPLKLYEYMAAGIPSVVSQVGNLVEAINEGQTGVSVPPDCAEALAEALGQLARNPDLVRRMGHEARHRVLTTQTWDHVAERVLLRTGLDLKPAKGAA</sequence>
<evidence type="ECO:0000313" key="3">
    <source>
        <dbReference type="Proteomes" id="UP001208690"/>
    </source>
</evidence>
<comment type="caution">
    <text evidence="2">The sequence shown here is derived from an EMBL/GenBank/DDBJ whole genome shotgun (WGS) entry which is preliminary data.</text>
</comment>
<feature type="domain" description="Glycosyltransferase subfamily 4-like N-terminal" evidence="1">
    <location>
        <begin position="2"/>
        <end position="161"/>
    </location>
</feature>
<dbReference type="Pfam" id="PF13692">
    <property type="entry name" value="Glyco_trans_1_4"/>
    <property type="match status" value="1"/>
</dbReference>
<evidence type="ECO:0000259" key="1">
    <source>
        <dbReference type="Pfam" id="PF13439"/>
    </source>
</evidence>
<gene>
    <name evidence="2" type="ORF">MUB52_18055</name>
</gene>
<protein>
    <submittedName>
        <fullName evidence="2">Glycosyltransferase family 4 protein</fullName>
    </submittedName>
</protein>
<dbReference type="InterPro" id="IPR050194">
    <property type="entry name" value="Glycosyltransferase_grp1"/>
</dbReference>
<dbReference type="Pfam" id="PF13439">
    <property type="entry name" value="Glyco_transf_4"/>
    <property type="match status" value="1"/>
</dbReference>
<name>A0ABT3BIE2_9RHOB</name>
<dbReference type="Gene3D" id="3.40.50.2000">
    <property type="entry name" value="Glycogen Phosphorylase B"/>
    <property type="match status" value="2"/>
</dbReference>
<dbReference type="InterPro" id="IPR028098">
    <property type="entry name" value="Glyco_trans_4-like_N"/>
</dbReference>
<dbReference type="PANTHER" id="PTHR45947">
    <property type="entry name" value="SULFOQUINOVOSYL TRANSFERASE SQD2"/>
    <property type="match status" value="1"/>
</dbReference>
<accession>A0ABT3BIE2</accession>
<dbReference type="Proteomes" id="UP001208690">
    <property type="component" value="Unassembled WGS sequence"/>
</dbReference>
<dbReference type="CDD" id="cd03794">
    <property type="entry name" value="GT4_WbuB-like"/>
    <property type="match status" value="1"/>
</dbReference>
<reference evidence="2 3" key="1">
    <citation type="submission" date="2022-04" db="EMBL/GenBank/DDBJ databases">
        <title>Roseobacter sp. WL0113 is a bacterium isolated from neritic sediment.</title>
        <authorList>
            <person name="Wang L."/>
            <person name="He W."/>
            <person name="Zhang D.-F."/>
        </authorList>
    </citation>
    <scope>NUCLEOTIDE SEQUENCE [LARGE SCALE GENOMIC DNA]</scope>
    <source>
        <strain evidence="2 3">WL0113</strain>
    </source>
</reference>
<keyword evidence="3" id="KW-1185">Reference proteome</keyword>
<dbReference type="SUPFAM" id="SSF53756">
    <property type="entry name" value="UDP-Glycosyltransferase/glycogen phosphorylase"/>
    <property type="match status" value="1"/>
</dbReference>